<dbReference type="Proteomes" id="UP001163603">
    <property type="component" value="Chromosome 1"/>
</dbReference>
<reference evidence="2" key="1">
    <citation type="journal article" date="2023" name="G3 (Bethesda)">
        <title>Genome assembly and association tests identify interacting loci associated with vigor, precocity, and sex in interspecific pistachio rootstocks.</title>
        <authorList>
            <person name="Palmer W."/>
            <person name="Jacygrad E."/>
            <person name="Sagayaradj S."/>
            <person name="Cavanaugh K."/>
            <person name="Han R."/>
            <person name="Bertier L."/>
            <person name="Beede B."/>
            <person name="Kafkas S."/>
            <person name="Golino D."/>
            <person name="Preece J."/>
            <person name="Michelmore R."/>
        </authorList>
    </citation>
    <scope>NUCLEOTIDE SEQUENCE [LARGE SCALE GENOMIC DNA]</scope>
</reference>
<evidence type="ECO:0000313" key="2">
    <source>
        <dbReference type="Proteomes" id="UP001163603"/>
    </source>
</evidence>
<evidence type="ECO:0000313" key="1">
    <source>
        <dbReference type="EMBL" id="KAJ0054452.1"/>
    </source>
</evidence>
<comment type="caution">
    <text evidence="1">The sequence shown here is derived from an EMBL/GenBank/DDBJ whole genome shotgun (WGS) entry which is preliminary data.</text>
</comment>
<gene>
    <name evidence="1" type="ORF">Pint_01293</name>
</gene>
<protein>
    <submittedName>
        <fullName evidence="1">Uncharacterized protein</fullName>
    </submittedName>
</protein>
<dbReference type="EMBL" id="CM047736">
    <property type="protein sequence ID" value="KAJ0054452.1"/>
    <property type="molecule type" value="Genomic_DNA"/>
</dbReference>
<organism evidence="1 2">
    <name type="scientific">Pistacia integerrima</name>
    <dbReference type="NCBI Taxonomy" id="434235"/>
    <lineage>
        <taxon>Eukaryota</taxon>
        <taxon>Viridiplantae</taxon>
        <taxon>Streptophyta</taxon>
        <taxon>Embryophyta</taxon>
        <taxon>Tracheophyta</taxon>
        <taxon>Spermatophyta</taxon>
        <taxon>Magnoliopsida</taxon>
        <taxon>eudicotyledons</taxon>
        <taxon>Gunneridae</taxon>
        <taxon>Pentapetalae</taxon>
        <taxon>rosids</taxon>
        <taxon>malvids</taxon>
        <taxon>Sapindales</taxon>
        <taxon>Anacardiaceae</taxon>
        <taxon>Pistacia</taxon>
    </lineage>
</organism>
<name>A0ACC0ZR17_9ROSI</name>
<proteinExistence type="predicted"/>
<sequence>MNFPPKMLNRQRSQISLSQSPAGNRLRLKLTTLISQHDLMKIAYQQLKSEIKSGLLEAEEVFTSLSIPLMKMVGLKTAEMAEEGRFTTIVIDTDSPQELRRNDVVYGSESKISPLSVKKEEQTNKVEVVNYATKAAMAGKELVENQQEKLIQLVHMLRKIETQVNSRKNDILQTLACHRVSLHKIFLKVMCSLSNLHSQNHDTYFVTLKLLRAIFDFMGSVFGSVEKGVDELIENLAEHMCNPMVEYVKGLKADMKFGTCARLLAVVEEMDIAVKKGRIELEEASVRVRVAEEGKIEALCKLKEAEERVRRMSERVRFLPEAKRESRKSCVLQKVLGVDEDQDKDDNLLWELLKKRRYKAPESPMGPGGLLCFEPNGKRHKSTREVRPMLANRPITRSRMNALSGLLGPQTPCKGSRIPLGSSPSAAMQKVVSRKHTNP</sequence>
<keyword evidence="2" id="KW-1185">Reference proteome</keyword>
<accession>A0ACC0ZR17</accession>